<evidence type="ECO:0000313" key="15">
    <source>
        <dbReference type="Proteomes" id="UP000076738"/>
    </source>
</evidence>
<dbReference type="SUPFAM" id="SSF56281">
    <property type="entry name" value="Metallo-hydrolase/oxidoreductase"/>
    <property type="match status" value="2"/>
</dbReference>
<evidence type="ECO:0000256" key="2">
    <source>
        <dbReference type="ARBA" id="ARBA00001947"/>
    </source>
</evidence>
<feature type="domain" description="tRNase Z endonuclease" evidence="13">
    <location>
        <begin position="11"/>
        <end position="58"/>
    </location>
</feature>
<accession>A0A167P8A4</accession>
<evidence type="ECO:0000256" key="4">
    <source>
        <dbReference type="ARBA" id="ARBA00012477"/>
    </source>
</evidence>
<evidence type="ECO:0000259" key="12">
    <source>
        <dbReference type="Pfam" id="PF12706"/>
    </source>
</evidence>
<keyword evidence="9" id="KW-0378">Hydrolase</keyword>
<dbReference type="CDD" id="cd07718">
    <property type="entry name" value="RNaseZ_ELAC1_ELAC2-C-term-like_MBL-fold"/>
    <property type="match status" value="1"/>
</dbReference>
<evidence type="ECO:0000259" key="13">
    <source>
        <dbReference type="Pfam" id="PF13691"/>
    </source>
</evidence>
<dbReference type="Pfam" id="PF12706">
    <property type="entry name" value="Lactamase_B_2"/>
    <property type="match status" value="1"/>
</dbReference>
<dbReference type="GO" id="GO:0005739">
    <property type="term" value="C:mitochondrion"/>
    <property type="evidence" value="ECO:0007669"/>
    <property type="project" value="TreeGrafter"/>
</dbReference>
<dbReference type="Pfam" id="PF13691">
    <property type="entry name" value="Lactamase_B_4"/>
    <property type="match status" value="1"/>
</dbReference>
<protein>
    <recommendedName>
        <fullName evidence="4">ribonuclease Z</fullName>
        <ecNumber evidence="4">3.1.26.11</ecNumber>
    </recommendedName>
</protein>
<comment type="catalytic activity">
    <reaction evidence="1">
        <text>Endonucleolytic cleavage of RNA, removing extra 3' nucleotides from tRNA precursor, generating 3' termini of tRNAs. A 3'-hydroxy group is left at the tRNA terminus and a 5'-phosphoryl group is left at the trailer molecule.</text>
        <dbReference type="EC" id="3.1.26.11"/>
    </reaction>
</comment>
<dbReference type="GO" id="GO:0046872">
    <property type="term" value="F:metal ion binding"/>
    <property type="evidence" value="ECO:0007669"/>
    <property type="project" value="UniProtKB-KW"/>
</dbReference>
<evidence type="ECO:0000256" key="10">
    <source>
        <dbReference type="ARBA" id="ARBA00022833"/>
    </source>
</evidence>
<feature type="domain" description="Metallo-beta-lactamase" evidence="12">
    <location>
        <begin position="581"/>
        <end position="782"/>
    </location>
</feature>
<sequence>MHWHLRVSQSETSDTDLRLLVDSEHARYMINCGEGTTRNANQRREKYRNLKAVFLTRVDTDTASGLPGFILTQADTASPSPNNPVCTFDLLGPPPLLHFLTTTRRYCMRPNVNMRLRELETTSTMTGAGAAEPPLRPVFKDELLAVYAATSDDAAPAEFLPPPSSPGNTSEVAPAGTGAAPADGRAASQPAPDTRSSEEIIRSWAYPGFKPSTLTGRAAQLWRKLTFASQFPASDDLYDPASASDVPLPHLENKEVLQRLARNPYDLPAPDPPRAPYATSYFFLGKQFRGKFDAATADALGVPKGRIRGLLANGQSITLENGTLVTPEMCLGKSVAPSAFIVVDCPNADYLENLLRAPAMQPGAVSEDALVYTIVHRVGKDVLHDPRYVEWMHKWGAECHHLIANKELCPNDISMVSCAYFQLRMSTISAETFRVPQYTLVPSVPLSTFANLPANTQPLLAGQEIQLHPRSPPVIVNKHKDLFHKALEGEQTVDPPRVAHKVNSRLARDARQSAPSRPGDDVRFIALGTASAIPSKYRNVSSMIVQYPGPIGPGIMLDVGEATWGQMTRHFGVLPGIPNAYSALRNLRLLFLSHIHGDHHMGAARLLVQRRKLDPPPEPLYIIANWVLAGYLREYSAGIEDLGWGNPAYVRLIDTDCVTDPRFDGPSRNTSIYEAKRSKAALAEVAQIFDMESIIATEVLHRSRCHALVCRRKDGFSFAYSADTMPCETFVEAGRGVRVLIHEATFADDEEVNAVRKTHSTAKQAVTIGRQMGAEHTLLTHFSQRYPKMP</sequence>
<name>A0A167P8A4_CALVF</name>
<dbReference type="EMBL" id="KV417275">
    <property type="protein sequence ID" value="KZO98516.1"/>
    <property type="molecule type" value="Genomic_DNA"/>
</dbReference>
<keyword evidence="15" id="KW-1185">Reference proteome</keyword>
<dbReference type="GO" id="GO:0042781">
    <property type="term" value="F:3'-tRNA processing endoribonuclease activity"/>
    <property type="evidence" value="ECO:0007669"/>
    <property type="project" value="UniProtKB-EC"/>
</dbReference>
<dbReference type="Proteomes" id="UP000076738">
    <property type="component" value="Unassembled WGS sequence"/>
</dbReference>
<dbReference type="InterPro" id="IPR036866">
    <property type="entry name" value="RibonucZ/Hydroxyglut_hydro"/>
</dbReference>
<evidence type="ECO:0000256" key="6">
    <source>
        <dbReference type="ARBA" id="ARBA00022722"/>
    </source>
</evidence>
<evidence type="ECO:0000256" key="8">
    <source>
        <dbReference type="ARBA" id="ARBA00022759"/>
    </source>
</evidence>
<dbReference type="EC" id="3.1.26.11" evidence="4"/>
<feature type="compositionally biased region" description="Low complexity" evidence="11">
    <location>
        <begin position="173"/>
        <end position="191"/>
    </location>
</feature>
<organism evidence="14 15">
    <name type="scientific">Calocera viscosa (strain TUFC12733)</name>
    <dbReference type="NCBI Taxonomy" id="1330018"/>
    <lineage>
        <taxon>Eukaryota</taxon>
        <taxon>Fungi</taxon>
        <taxon>Dikarya</taxon>
        <taxon>Basidiomycota</taxon>
        <taxon>Agaricomycotina</taxon>
        <taxon>Dacrymycetes</taxon>
        <taxon>Dacrymycetales</taxon>
        <taxon>Dacrymycetaceae</taxon>
        <taxon>Calocera</taxon>
    </lineage>
</organism>
<dbReference type="AlphaFoldDB" id="A0A167P8A4"/>
<comment type="similarity">
    <text evidence="3">Belongs to the RNase Z family.</text>
</comment>
<dbReference type="InterPro" id="IPR001279">
    <property type="entry name" value="Metallo-B-lactamas"/>
</dbReference>
<dbReference type="Gene3D" id="3.60.15.10">
    <property type="entry name" value="Ribonuclease Z/Hydroxyacylglutathione hydrolase-like"/>
    <property type="match status" value="2"/>
</dbReference>
<dbReference type="InterPro" id="IPR047151">
    <property type="entry name" value="RNZ2-like"/>
</dbReference>
<reference evidence="14 15" key="1">
    <citation type="journal article" date="2016" name="Mol. Biol. Evol.">
        <title>Comparative Genomics of Early-Diverging Mushroom-Forming Fungi Provides Insights into the Origins of Lignocellulose Decay Capabilities.</title>
        <authorList>
            <person name="Nagy L.G."/>
            <person name="Riley R."/>
            <person name="Tritt A."/>
            <person name="Adam C."/>
            <person name="Daum C."/>
            <person name="Floudas D."/>
            <person name="Sun H."/>
            <person name="Yadav J.S."/>
            <person name="Pangilinan J."/>
            <person name="Larsson K.H."/>
            <person name="Matsuura K."/>
            <person name="Barry K."/>
            <person name="Labutti K."/>
            <person name="Kuo R."/>
            <person name="Ohm R.A."/>
            <person name="Bhattacharya S.S."/>
            <person name="Shirouzu T."/>
            <person name="Yoshinaga Y."/>
            <person name="Martin F.M."/>
            <person name="Grigoriev I.V."/>
            <person name="Hibbett D.S."/>
        </authorList>
    </citation>
    <scope>NUCLEOTIDE SEQUENCE [LARGE SCALE GENOMIC DNA]</scope>
    <source>
        <strain evidence="14 15">TUFC12733</strain>
    </source>
</reference>
<dbReference type="GO" id="GO:1990180">
    <property type="term" value="P:mitochondrial tRNA 3'-end processing"/>
    <property type="evidence" value="ECO:0007669"/>
    <property type="project" value="TreeGrafter"/>
</dbReference>
<evidence type="ECO:0000256" key="11">
    <source>
        <dbReference type="SAM" id="MobiDB-lite"/>
    </source>
</evidence>
<keyword evidence="5" id="KW-0819">tRNA processing</keyword>
<feature type="non-terminal residue" evidence="14">
    <location>
        <position position="790"/>
    </location>
</feature>
<dbReference type="STRING" id="1330018.A0A167P8A4"/>
<keyword evidence="6" id="KW-0540">Nuclease</keyword>
<dbReference type="InterPro" id="IPR027794">
    <property type="entry name" value="tRNase_Z_dom"/>
</dbReference>
<evidence type="ECO:0000256" key="1">
    <source>
        <dbReference type="ARBA" id="ARBA00000402"/>
    </source>
</evidence>
<feature type="region of interest" description="Disordered" evidence="11">
    <location>
        <begin position="155"/>
        <end position="199"/>
    </location>
</feature>
<dbReference type="OrthoDB" id="527344at2759"/>
<keyword evidence="7" id="KW-0479">Metal-binding</keyword>
<evidence type="ECO:0000256" key="5">
    <source>
        <dbReference type="ARBA" id="ARBA00022694"/>
    </source>
</evidence>
<keyword evidence="10" id="KW-0862">Zinc</keyword>
<comment type="cofactor">
    <cofactor evidence="2">
        <name>Zn(2+)</name>
        <dbReference type="ChEBI" id="CHEBI:29105"/>
    </cofactor>
</comment>
<evidence type="ECO:0000313" key="14">
    <source>
        <dbReference type="EMBL" id="KZO98516.1"/>
    </source>
</evidence>
<gene>
    <name evidence="14" type="ORF">CALVIDRAFT_469168</name>
</gene>
<dbReference type="PANTHER" id="PTHR12553:SF49">
    <property type="entry name" value="ZINC PHOSPHODIESTERASE ELAC PROTEIN 2"/>
    <property type="match status" value="1"/>
</dbReference>
<evidence type="ECO:0000256" key="3">
    <source>
        <dbReference type="ARBA" id="ARBA00007823"/>
    </source>
</evidence>
<proteinExistence type="inferred from homology"/>
<evidence type="ECO:0000256" key="9">
    <source>
        <dbReference type="ARBA" id="ARBA00022801"/>
    </source>
</evidence>
<keyword evidence="8" id="KW-0255">Endonuclease</keyword>
<dbReference type="PANTHER" id="PTHR12553">
    <property type="entry name" value="ZINC PHOSPHODIESTERASE ELAC PROTEIN 2"/>
    <property type="match status" value="1"/>
</dbReference>
<evidence type="ECO:0000256" key="7">
    <source>
        <dbReference type="ARBA" id="ARBA00022723"/>
    </source>
</evidence>